<dbReference type="Proteomes" id="UP000288805">
    <property type="component" value="Unassembled WGS sequence"/>
</dbReference>
<proteinExistence type="predicted"/>
<accession>A0A438EU46</accession>
<reference evidence="2 3" key="1">
    <citation type="journal article" date="2018" name="PLoS Genet.">
        <title>Population sequencing reveals clonal diversity and ancestral inbreeding in the grapevine cultivar Chardonnay.</title>
        <authorList>
            <person name="Roach M.J."/>
            <person name="Johnson D.L."/>
            <person name="Bohlmann J."/>
            <person name="van Vuuren H.J."/>
            <person name="Jones S.J."/>
            <person name="Pretorius I.S."/>
            <person name="Schmidt S.A."/>
            <person name="Borneman A.R."/>
        </authorList>
    </citation>
    <scope>NUCLEOTIDE SEQUENCE [LARGE SCALE GENOMIC DNA]</scope>
    <source>
        <strain evidence="3">cv. Chardonnay</strain>
        <tissue evidence="2">Leaf</tissue>
    </source>
</reference>
<dbReference type="EMBL" id="QGNW01001186">
    <property type="protein sequence ID" value="RVW51222.1"/>
    <property type="molecule type" value="Genomic_DNA"/>
</dbReference>
<name>A0A438EU46_VITVI</name>
<evidence type="ECO:0000313" key="3">
    <source>
        <dbReference type="Proteomes" id="UP000288805"/>
    </source>
</evidence>
<organism evidence="2 3">
    <name type="scientific">Vitis vinifera</name>
    <name type="common">Grape</name>
    <dbReference type="NCBI Taxonomy" id="29760"/>
    <lineage>
        <taxon>Eukaryota</taxon>
        <taxon>Viridiplantae</taxon>
        <taxon>Streptophyta</taxon>
        <taxon>Embryophyta</taxon>
        <taxon>Tracheophyta</taxon>
        <taxon>Spermatophyta</taxon>
        <taxon>Magnoliopsida</taxon>
        <taxon>eudicotyledons</taxon>
        <taxon>Gunneridae</taxon>
        <taxon>Pentapetalae</taxon>
        <taxon>rosids</taxon>
        <taxon>Vitales</taxon>
        <taxon>Vitaceae</taxon>
        <taxon>Viteae</taxon>
        <taxon>Vitis</taxon>
    </lineage>
</organism>
<dbReference type="PANTHER" id="PTHR34427">
    <property type="entry name" value="DUF4283 DOMAIN PROTEIN"/>
    <property type="match status" value="1"/>
</dbReference>
<protein>
    <recommendedName>
        <fullName evidence="1">DUF4283 domain-containing protein</fullName>
    </recommendedName>
</protein>
<feature type="domain" description="DUF4283" evidence="1">
    <location>
        <begin position="197"/>
        <end position="282"/>
    </location>
</feature>
<gene>
    <name evidence="2" type="ORF">CK203_084700</name>
</gene>
<evidence type="ECO:0000313" key="2">
    <source>
        <dbReference type="EMBL" id="RVW51222.1"/>
    </source>
</evidence>
<dbReference type="AlphaFoldDB" id="A0A438EU46"/>
<dbReference type="InterPro" id="IPR025558">
    <property type="entry name" value="DUF4283"/>
</dbReference>
<dbReference type="Pfam" id="PF14111">
    <property type="entry name" value="DUF4283"/>
    <property type="match status" value="1"/>
</dbReference>
<sequence length="512" mass="57319">MEESSGVLKGGKCWFALESKTFEISIEVVQGKRRETILERSKDFSSWIRFSENSLSLLLEGVEAWCRGESSSRRLKVWKEEGRKFRMRCRSNEAGRFLLCPVRDVEAKKFCLVFPKGNGLVGGWFLLAKKLRALGVSTPTVWNSVSVVPTTIKMGSSVKGLENEPGSFAEVVKRKIEESEDSLRVRLGDRDLLCREKQHGCCLVGCFGDSMKSIPLLPSLKRLTFESWLLKGDLRISRLGGALVLFEFQNKWEADMVLLKGSRRFKNREFILQMWGPEVGCTWKESHAKEVWVRVEGLPLHLWSREWARILVKASGKKWSGSLQVEAGNSCWELNLWWEASPWVLHAESSSWLQMKKRREVRDEGAGVTRAGAKVRELHFEFQYRGSDVQVTCGSGQRHADDDRGKPAVALADGSFHVSSRAPFVNVRDNVGMKQELLAVGETDVEGASLVRLKLTDEGLLDEASRYPFHHKLSLLSSGLGASSPFLGLVGVVMGMEGNSSGLFGGSGRCKE</sequence>
<dbReference type="PANTHER" id="PTHR34427:SF5">
    <property type="entry name" value="DUF4283 DOMAIN-CONTAINING PROTEIN"/>
    <property type="match status" value="1"/>
</dbReference>
<comment type="caution">
    <text evidence="2">The sequence shown here is derived from an EMBL/GenBank/DDBJ whole genome shotgun (WGS) entry which is preliminary data.</text>
</comment>
<evidence type="ECO:0000259" key="1">
    <source>
        <dbReference type="Pfam" id="PF14111"/>
    </source>
</evidence>